<evidence type="ECO:0000313" key="4">
    <source>
        <dbReference type="Proteomes" id="UP001319200"/>
    </source>
</evidence>
<gene>
    <name evidence="3" type="ORF">KK083_10435</name>
</gene>
<feature type="domain" description="DUF4136" evidence="2">
    <location>
        <begin position="21"/>
        <end position="182"/>
    </location>
</feature>
<dbReference type="Pfam" id="PF13590">
    <property type="entry name" value="DUF4136"/>
    <property type="match status" value="1"/>
</dbReference>
<organism evidence="3 4">
    <name type="scientific">Chryseosolibacter histidini</name>
    <dbReference type="NCBI Taxonomy" id="2782349"/>
    <lineage>
        <taxon>Bacteria</taxon>
        <taxon>Pseudomonadati</taxon>
        <taxon>Bacteroidota</taxon>
        <taxon>Cytophagia</taxon>
        <taxon>Cytophagales</taxon>
        <taxon>Chryseotaleaceae</taxon>
        <taxon>Chryseosolibacter</taxon>
    </lineage>
</organism>
<dbReference type="InterPro" id="IPR025411">
    <property type="entry name" value="DUF4136"/>
</dbReference>
<keyword evidence="4" id="KW-1185">Reference proteome</keyword>
<name>A0AAP2DJ91_9BACT</name>
<keyword evidence="1" id="KW-0732">Signal</keyword>
<comment type="caution">
    <text evidence="3">The sequence shown here is derived from an EMBL/GenBank/DDBJ whole genome shotgun (WGS) entry which is preliminary data.</text>
</comment>
<dbReference type="Proteomes" id="UP001319200">
    <property type="component" value="Unassembled WGS sequence"/>
</dbReference>
<evidence type="ECO:0000256" key="1">
    <source>
        <dbReference type="SAM" id="SignalP"/>
    </source>
</evidence>
<proteinExistence type="predicted"/>
<dbReference type="AlphaFoldDB" id="A0AAP2DJ91"/>
<protein>
    <submittedName>
        <fullName evidence="3">DUF4136 domain-containing protein</fullName>
    </submittedName>
</protein>
<feature type="chain" id="PRO_5043017417" evidence="1">
    <location>
        <begin position="20"/>
        <end position="185"/>
    </location>
</feature>
<reference evidence="3 4" key="1">
    <citation type="submission" date="2021-05" db="EMBL/GenBank/DDBJ databases">
        <title>A Polyphasic approach of four new species of the genus Ohtaekwangia: Ohtaekwangia histidinii sp. nov., Ohtaekwangia cretensis sp. nov., Ohtaekwangia indiensis sp. nov., Ohtaekwangia reichenbachii sp. nov. from diverse environment.</title>
        <authorList>
            <person name="Octaviana S."/>
        </authorList>
    </citation>
    <scope>NUCLEOTIDE SEQUENCE [LARGE SCALE GENOMIC DNA]</scope>
    <source>
        <strain evidence="3 4">PWU4</strain>
    </source>
</reference>
<dbReference type="Gene3D" id="3.30.160.670">
    <property type="match status" value="1"/>
</dbReference>
<feature type="signal peptide" evidence="1">
    <location>
        <begin position="1"/>
        <end position="19"/>
    </location>
</feature>
<evidence type="ECO:0000259" key="2">
    <source>
        <dbReference type="Pfam" id="PF13590"/>
    </source>
</evidence>
<dbReference type="RefSeq" id="WP_254163165.1">
    <property type="nucleotide sequence ID" value="NZ_JAHESF010000008.1"/>
</dbReference>
<evidence type="ECO:0000313" key="3">
    <source>
        <dbReference type="EMBL" id="MBT1697295.1"/>
    </source>
</evidence>
<accession>A0AAP2DJ91</accession>
<dbReference type="EMBL" id="JAHESF010000008">
    <property type="protein sequence ID" value="MBT1697295.1"/>
    <property type="molecule type" value="Genomic_DNA"/>
</dbReference>
<sequence>MKNRLTIIVLMLVAWGAHAQVHVDFDKSVDFKKYKTFKFEAGKVIRQLGVKDTANVFLNQYISEAITKDLVSKGLSPSDSNPDLIITYLAGAKEKQEVQNYLASPGFFYPYYRFYGLNGWWGPQWNNFWVRNYEEGTVIIDIYDAKTDHLVWRAYGVSSINNFNEQKFVSKEIAKSFRHYPPEKG</sequence>